<evidence type="ECO:0000256" key="2">
    <source>
        <dbReference type="ARBA" id="ARBA00022723"/>
    </source>
</evidence>
<dbReference type="InterPro" id="IPR041609">
    <property type="entry name" value="PurL_linker"/>
</dbReference>
<feature type="domain" description="Phosphoribosylformylglycinamidine synthase linker" evidence="9">
    <location>
        <begin position="182"/>
        <end position="230"/>
    </location>
</feature>
<dbReference type="GO" id="GO:0004642">
    <property type="term" value="F:phosphoribosylformylglycinamidine synthase activity"/>
    <property type="evidence" value="ECO:0007669"/>
    <property type="project" value="UniProtKB-EC"/>
</dbReference>
<keyword evidence="11" id="KW-1185">Reference proteome</keyword>
<dbReference type="InterPro" id="IPR010141">
    <property type="entry name" value="FGAM_synthase"/>
</dbReference>
<keyword evidence="7" id="KW-0175">Coiled coil</keyword>
<evidence type="ECO:0000256" key="7">
    <source>
        <dbReference type="SAM" id="Coils"/>
    </source>
</evidence>
<dbReference type="EC" id="6.3.5.3" evidence="10"/>
<dbReference type="PROSITE" id="PS51273">
    <property type="entry name" value="GATASE_TYPE_1"/>
    <property type="match status" value="1"/>
</dbReference>
<feature type="coiled-coil region" evidence="7">
    <location>
        <begin position="10"/>
        <end position="37"/>
    </location>
</feature>
<keyword evidence="1 10" id="KW-0436">Ligase</keyword>
<dbReference type="EMBL" id="JARUJP010000001">
    <property type="protein sequence ID" value="MDW8799531.1"/>
    <property type="molecule type" value="Genomic_DNA"/>
</dbReference>
<evidence type="ECO:0000256" key="3">
    <source>
        <dbReference type="ARBA" id="ARBA00022741"/>
    </source>
</evidence>
<evidence type="ECO:0000259" key="8">
    <source>
        <dbReference type="Pfam" id="PF02769"/>
    </source>
</evidence>
<accession>A0ABU4JN12</accession>
<dbReference type="Gene3D" id="3.90.650.10">
    <property type="entry name" value="PurM-like C-terminal domain"/>
    <property type="match status" value="2"/>
</dbReference>
<dbReference type="Pfam" id="PF18072">
    <property type="entry name" value="FGAR-AT_linker"/>
    <property type="match status" value="1"/>
</dbReference>
<dbReference type="RefSeq" id="WP_318796269.1">
    <property type="nucleotide sequence ID" value="NZ_JARUJP010000001.1"/>
</dbReference>
<dbReference type="Gene3D" id="3.30.1330.10">
    <property type="entry name" value="PurM-like, N-terminal domain"/>
    <property type="match status" value="2"/>
</dbReference>
<organism evidence="10 11">
    <name type="scientific">Clostridium tanneri</name>
    <dbReference type="NCBI Taxonomy" id="3037988"/>
    <lineage>
        <taxon>Bacteria</taxon>
        <taxon>Bacillati</taxon>
        <taxon>Bacillota</taxon>
        <taxon>Clostridia</taxon>
        <taxon>Eubacteriales</taxon>
        <taxon>Clostridiaceae</taxon>
        <taxon>Clostridium</taxon>
    </lineage>
</organism>
<dbReference type="SMART" id="SM01211">
    <property type="entry name" value="GATase_5"/>
    <property type="match status" value="1"/>
</dbReference>
<keyword evidence="4" id="KW-0658">Purine biosynthesis</keyword>
<keyword evidence="2" id="KW-0479">Metal-binding</keyword>
<evidence type="ECO:0000313" key="10">
    <source>
        <dbReference type="EMBL" id="MDW8799531.1"/>
    </source>
</evidence>
<comment type="caution">
    <text evidence="10">The sequence shown here is derived from an EMBL/GenBank/DDBJ whole genome shotgun (WGS) entry which is preliminary data.</text>
</comment>
<dbReference type="NCBIfam" id="TIGR01857">
    <property type="entry name" value="FGAM-synthase"/>
    <property type="match status" value="1"/>
</dbReference>
<evidence type="ECO:0000313" key="11">
    <source>
        <dbReference type="Proteomes" id="UP001281656"/>
    </source>
</evidence>
<evidence type="ECO:0000256" key="4">
    <source>
        <dbReference type="ARBA" id="ARBA00022755"/>
    </source>
</evidence>
<keyword evidence="3" id="KW-0547">Nucleotide-binding</keyword>
<dbReference type="SUPFAM" id="SSF56042">
    <property type="entry name" value="PurM C-terminal domain-like"/>
    <property type="match status" value="2"/>
</dbReference>
<name>A0ABU4JN12_9CLOT</name>
<dbReference type="SUPFAM" id="SSF52317">
    <property type="entry name" value="Class I glutamine amidotransferase-like"/>
    <property type="match status" value="1"/>
</dbReference>
<dbReference type="SUPFAM" id="SSF55326">
    <property type="entry name" value="PurM N-terminal domain-like"/>
    <property type="match status" value="2"/>
</dbReference>
<dbReference type="InterPro" id="IPR036676">
    <property type="entry name" value="PurM-like_C_sf"/>
</dbReference>
<evidence type="ECO:0000259" key="9">
    <source>
        <dbReference type="Pfam" id="PF18072"/>
    </source>
</evidence>
<dbReference type="Gene3D" id="3.40.50.880">
    <property type="match status" value="1"/>
</dbReference>
<proteinExistence type="predicted"/>
<dbReference type="CDD" id="cd02203">
    <property type="entry name" value="PurL_repeat1"/>
    <property type="match status" value="1"/>
</dbReference>
<dbReference type="InterPro" id="IPR029062">
    <property type="entry name" value="Class_I_gatase-like"/>
</dbReference>
<dbReference type="Pfam" id="PF02769">
    <property type="entry name" value="AIRS_C"/>
    <property type="match status" value="1"/>
</dbReference>
<gene>
    <name evidence="10" type="ORF">P8V03_00010</name>
</gene>
<dbReference type="PANTHER" id="PTHR10099">
    <property type="entry name" value="PHOSPHORIBOSYLFORMYLGLYCINAMIDINE SYNTHASE"/>
    <property type="match status" value="1"/>
</dbReference>
<dbReference type="PANTHER" id="PTHR10099:SF1">
    <property type="entry name" value="PHOSPHORIBOSYLFORMYLGLYCINAMIDINE SYNTHASE"/>
    <property type="match status" value="1"/>
</dbReference>
<evidence type="ECO:0000256" key="6">
    <source>
        <dbReference type="ARBA" id="ARBA00022842"/>
    </source>
</evidence>
<reference evidence="10 11" key="1">
    <citation type="submission" date="2023-04" db="EMBL/GenBank/DDBJ databases">
        <title>Clostridium tannerae sp. nov., isolated from the fecal material of an alpaca.</title>
        <authorList>
            <person name="Miller S."/>
            <person name="Hendry M."/>
            <person name="King J."/>
            <person name="Sankaranarayanan K."/>
            <person name="Lawson P.A."/>
        </authorList>
    </citation>
    <scope>NUCLEOTIDE SEQUENCE [LARGE SCALE GENOMIC DNA]</scope>
    <source>
        <strain evidence="10 11">A1-XYC3</strain>
    </source>
</reference>
<dbReference type="CDD" id="cd02204">
    <property type="entry name" value="PurL_repeat2"/>
    <property type="match status" value="1"/>
</dbReference>
<keyword evidence="5" id="KW-0067">ATP-binding</keyword>
<protein>
    <submittedName>
        <fullName evidence="10">Phosphoribosylformylglycinamidine synthase</fullName>
        <ecNumber evidence="10">6.3.5.3</ecNumber>
    </submittedName>
</protein>
<evidence type="ECO:0000256" key="1">
    <source>
        <dbReference type="ARBA" id="ARBA00022598"/>
    </source>
</evidence>
<dbReference type="InterPro" id="IPR036921">
    <property type="entry name" value="PurM-like_N_sf"/>
</dbReference>
<keyword evidence="6" id="KW-0460">Magnesium</keyword>
<evidence type="ECO:0000256" key="5">
    <source>
        <dbReference type="ARBA" id="ARBA00022840"/>
    </source>
</evidence>
<sequence>MKKAVRRLLVEKKEGMNAEAENILRDLKESLSIKELESIRIINRYDISGIEDEEYESAKHIIFSEKTVDNIYEEEISIEKNERVFAVEYLPGQYDQRADSASQCIQILTQGDKPQVLTSKLYIIKGNISEEDFIRIKDYCINTVDSREALLEKIEDLELQLQTPDSVEVLKDFIIFSDEQLEDFMENRQLAMSFEDIKLCQKYFKDIEKRNPTITEIKVIDTYWSDHCRHTTFMTELDNIDIEQGKLAIPIKKAYEEYLSIRRSLYKEKEKPKTLMDMATIAMKELRGKGLLEDLDQSEEINACSIVVDAEIDGSIEKWLVMFKNETHNHPTEIEPFGGAATCLGGAIRDPLSGRAYVYQAMRVTGSGDPRTNVENTLQGKLPQKKITTEAAHGYSSYGNQIGLATGQVAEIYDEGYVAKRMEVGAVIAAAPMKNVIRKRPIAGDTVLLVGGRTGRDGCGGATGSSKKHTENSILSCGAEVQKGNPVIERKIQRLFRKEKVSGLIKRCNDFGAGGVSVAIGELAESLNINLDLIPKKYEGLDGTELAISESQERMAVVVAKEDEEKFIEYAKEENLEATTVAVITNDRRLRMNWRGSDVVNLSRDFLDTNGVRGKADVLVKAPEESNNFFGISKGRLGSNAEGREPKNLKEKWLNTLSQLNICSQKGLVERFDSTIGAGTVLMPFGGKYQLTPAEGMVAKLPVLNGETKTGTIMTYGYNPDIAKWSPFHGAVYAVVESVAKIVACGGDAGAVRLTFQEYFEKLGKDPVKWGKPFSALLGALYAQRELGIAAIGGKDSMSGTFKDLDVPPTLVSFAVNPVNVDKVVSPEFKKAGSRVLILPVPIDEHQLPNFEVLKKNLSKITSMIGRGEVLSASTVRRGGICEAISKMSFGNKIGMKFADYIEERELFAPKYGSLILEIASDLDLKERLKNIEFKVLGETQEKSSIDIMELTIDIDDIIEAWQDTLENVFGTKVKSPGEKSTFIDTNMEFYDLEKAQSANSSYREKANSPSIKLAKPKVFIPVFPGTNCEYDSERAFLKARAEVEMMIFKNLRGKDIEKSIDKMVRIINSSQIIMLPGGFSAGDEPDGSGKFIATVFRNPKVKEAVMELLKNRDGLMLGVCNGFQALIKLGLVPFGEIRDIEEDCPTLTYNKIGRHVSTMVNTKIVSTISPWFNKVRVGDIHTVPVSHGEGRFVATKDVLDNLIKNGQIATQYVDFNGNPTNDIKFNPNGSLYGIEGITSPDGRVLGKMAHSERIGDNVLKNILGNKDQKIFEAGVEYFK</sequence>
<dbReference type="InterPro" id="IPR010918">
    <property type="entry name" value="PurM-like_C_dom"/>
</dbReference>
<dbReference type="Pfam" id="PF13507">
    <property type="entry name" value="GATase_5"/>
    <property type="match status" value="1"/>
</dbReference>
<feature type="domain" description="PurM-like C-terminal" evidence="8">
    <location>
        <begin position="443"/>
        <end position="594"/>
    </location>
</feature>
<dbReference type="Proteomes" id="UP001281656">
    <property type="component" value="Unassembled WGS sequence"/>
</dbReference>